<proteinExistence type="predicted"/>
<dbReference type="InterPro" id="IPR036237">
    <property type="entry name" value="Xyl_isomerase-like_sf"/>
</dbReference>
<dbReference type="OrthoDB" id="5360893at2759"/>
<dbReference type="PANTHER" id="PTHR12110:SF57">
    <property type="entry name" value="DIOXYGENASE, PUTATIVE-RELATED"/>
    <property type="match status" value="1"/>
</dbReference>
<reference evidence="2" key="1">
    <citation type="submission" date="2022-09" db="EMBL/GenBank/DDBJ databases">
        <title>Fusarium specimens isolated from Avocado Roots.</title>
        <authorList>
            <person name="Stajich J."/>
            <person name="Roper C."/>
            <person name="Heimlech-Rivalta G."/>
        </authorList>
    </citation>
    <scope>NUCLEOTIDE SEQUENCE</scope>
    <source>
        <strain evidence="2">CF00136</strain>
    </source>
</reference>
<comment type="caution">
    <text evidence="2">The sequence shown here is derived from an EMBL/GenBank/DDBJ whole genome shotgun (WGS) entry which is preliminary data.</text>
</comment>
<evidence type="ECO:0000313" key="2">
    <source>
        <dbReference type="EMBL" id="KAJ4265296.1"/>
    </source>
</evidence>
<evidence type="ECO:0000313" key="3">
    <source>
        <dbReference type="Proteomes" id="UP001152049"/>
    </source>
</evidence>
<protein>
    <recommendedName>
        <fullName evidence="1">Xylose isomerase-like TIM barrel domain-containing protein</fullName>
    </recommendedName>
</protein>
<sequence>MAFQPAIMSISLGRGWIHDFDNKMTQAAKVGFRGIELFIEDLENLAGKIPGDESTEPTSDQLLQAAKHARATCDSNGLTIITLQPFLFYDGLKDRVQHARLLEKAKLWFRIAGILGTSMIQVSANFLPADQLTADRDIIASDLRELANLGAQENPPIRFAYENLCWSTHITTWQDLWDIVCRVDRPNFGMVLDGFNIAGRVWADPTSPTGKTPNADVDLKKSLEELVRTVDPIKVFYFQLADAERLEKPLLEDHPFHVPTQPPRMSWSRNAWVFPYEVERGGYLPIEDVTKAVIQGLGYKGYVSLELFSRTMVETGEHVPAEHAQRGMRSWKKLVDRLGLDST</sequence>
<dbReference type="AlphaFoldDB" id="A0A9W8VH29"/>
<feature type="domain" description="Xylose isomerase-like TIM barrel" evidence="1">
    <location>
        <begin position="26"/>
        <end position="333"/>
    </location>
</feature>
<organism evidence="2 3">
    <name type="scientific">Fusarium torreyae</name>
    <dbReference type="NCBI Taxonomy" id="1237075"/>
    <lineage>
        <taxon>Eukaryota</taxon>
        <taxon>Fungi</taxon>
        <taxon>Dikarya</taxon>
        <taxon>Ascomycota</taxon>
        <taxon>Pezizomycotina</taxon>
        <taxon>Sordariomycetes</taxon>
        <taxon>Hypocreomycetidae</taxon>
        <taxon>Hypocreales</taxon>
        <taxon>Nectriaceae</taxon>
        <taxon>Fusarium</taxon>
    </lineage>
</organism>
<accession>A0A9W8VH29</accession>
<evidence type="ECO:0000259" key="1">
    <source>
        <dbReference type="Pfam" id="PF01261"/>
    </source>
</evidence>
<dbReference type="Proteomes" id="UP001152049">
    <property type="component" value="Unassembled WGS sequence"/>
</dbReference>
<keyword evidence="3" id="KW-1185">Reference proteome</keyword>
<name>A0A9W8VH29_9HYPO</name>
<dbReference type="InterPro" id="IPR013022">
    <property type="entry name" value="Xyl_isomerase-like_TIM-brl"/>
</dbReference>
<dbReference type="PANTHER" id="PTHR12110">
    <property type="entry name" value="HYDROXYPYRUVATE ISOMERASE"/>
    <property type="match status" value="1"/>
</dbReference>
<dbReference type="EMBL" id="JAOQAZ010000006">
    <property type="protein sequence ID" value="KAJ4265296.1"/>
    <property type="molecule type" value="Genomic_DNA"/>
</dbReference>
<dbReference type="SUPFAM" id="SSF51658">
    <property type="entry name" value="Xylose isomerase-like"/>
    <property type="match status" value="1"/>
</dbReference>
<gene>
    <name evidence="2" type="ORF">NW762_004581</name>
</gene>
<dbReference type="Gene3D" id="3.20.20.150">
    <property type="entry name" value="Divalent-metal-dependent TIM barrel enzymes"/>
    <property type="match status" value="1"/>
</dbReference>
<dbReference type="InterPro" id="IPR050312">
    <property type="entry name" value="IolE/XylAMocC-like"/>
</dbReference>
<dbReference type="Pfam" id="PF01261">
    <property type="entry name" value="AP_endonuc_2"/>
    <property type="match status" value="1"/>
</dbReference>